<evidence type="ECO:0000256" key="1">
    <source>
        <dbReference type="ARBA" id="ARBA00003056"/>
    </source>
</evidence>
<reference evidence="7" key="2">
    <citation type="submission" date="2025-08" db="UniProtKB">
        <authorList>
            <consortium name="Ensembl"/>
        </authorList>
    </citation>
    <scope>IDENTIFICATION</scope>
</reference>
<comment type="subcellular location">
    <subcellularLocation>
        <location evidence="3">Cytoplasm</location>
    </subcellularLocation>
    <subcellularLocation>
        <location evidence="2">Nucleus</location>
    </subcellularLocation>
</comment>
<dbReference type="Ensembl" id="ENSTRUT00000053545.2">
    <property type="protein sequence ID" value="ENSTRUP00000055269.1"/>
    <property type="gene ID" value="ENSTRUG00000024534.2"/>
</dbReference>
<dbReference type="KEGG" id="tru:101074882"/>
<organism evidence="7 8">
    <name type="scientific">Takifugu rubripes</name>
    <name type="common">Japanese pufferfish</name>
    <name type="synonym">Fugu rubripes</name>
    <dbReference type="NCBI Taxonomy" id="31033"/>
    <lineage>
        <taxon>Eukaryota</taxon>
        <taxon>Metazoa</taxon>
        <taxon>Chordata</taxon>
        <taxon>Craniata</taxon>
        <taxon>Vertebrata</taxon>
        <taxon>Euteleostomi</taxon>
        <taxon>Actinopterygii</taxon>
        <taxon>Neopterygii</taxon>
        <taxon>Teleostei</taxon>
        <taxon>Neoteleostei</taxon>
        <taxon>Acanthomorphata</taxon>
        <taxon>Eupercaria</taxon>
        <taxon>Tetraodontiformes</taxon>
        <taxon>Tetradontoidea</taxon>
        <taxon>Tetraodontidae</taxon>
        <taxon>Takifugu</taxon>
    </lineage>
</organism>
<dbReference type="InParanoid" id="A0A3B5KC60"/>
<accession>A0A3B5KC60</accession>
<dbReference type="Pfam" id="PF14713">
    <property type="entry name" value="DUF4464"/>
    <property type="match status" value="1"/>
</dbReference>
<dbReference type="CTD" id="255119"/>
<keyword evidence="5" id="KW-0963">Cytoplasm</keyword>
<reference evidence="7" key="3">
    <citation type="submission" date="2025-09" db="UniProtKB">
        <authorList>
            <consortium name="Ensembl"/>
        </authorList>
    </citation>
    <scope>IDENTIFICATION</scope>
</reference>
<dbReference type="STRING" id="31033.ENSTRUP00000055269"/>
<evidence type="ECO:0000256" key="4">
    <source>
        <dbReference type="ARBA" id="ARBA00021436"/>
    </source>
</evidence>
<dbReference type="Proteomes" id="UP000005226">
    <property type="component" value="Chromosome 21"/>
</dbReference>
<dbReference type="PANTHER" id="PTHR33588:SF1">
    <property type="entry name" value="CILIA- AND FLAGELLA-ASSOCIATED PROTEIN 299"/>
    <property type="match status" value="1"/>
</dbReference>
<evidence type="ECO:0000256" key="3">
    <source>
        <dbReference type="ARBA" id="ARBA00004496"/>
    </source>
</evidence>
<dbReference type="GO" id="GO:0005737">
    <property type="term" value="C:cytoplasm"/>
    <property type="evidence" value="ECO:0007669"/>
    <property type="project" value="UniProtKB-SubCell"/>
</dbReference>
<dbReference type="GO" id="GO:0005634">
    <property type="term" value="C:nucleus"/>
    <property type="evidence" value="ECO:0007669"/>
    <property type="project" value="UniProtKB-SubCell"/>
</dbReference>
<evidence type="ECO:0000313" key="8">
    <source>
        <dbReference type="Proteomes" id="UP000005226"/>
    </source>
</evidence>
<keyword evidence="8" id="KW-1185">Reference proteome</keyword>
<gene>
    <name evidence="7" type="primary">cfap299</name>
</gene>
<dbReference type="OMA" id="FNNYQEY"/>
<dbReference type="FunCoup" id="A0A3B5KC60">
    <property type="interactions" value="51"/>
</dbReference>
<evidence type="ECO:0000256" key="5">
    <source>
        <dbReference type="ARBA" id="ARBA00022490"/>
    </source>
</evidence>
<evidence type="ECO:0000313" key="7">
    <source>
        <dbReference type="Ensembl" id="ENSTRUP00000055269.1"/>
    </source>
</evidence>
<evidence type="ECO:0000256" key="6">
    <source>
        <dbReference type="ARBA" id="ARBA00023242"/>
    </source>
</evidence>
<sequence length="232" mass="26252">MENTSAPYSITQFKQYEDYLDSKMTQMDLAHLTSRKLAQSLVELGLKGPVLSKEEFEEKKAAALAAEAENKNSGSDRNQPVTLASAGKEIKDSFLRALAEREEANRSGKMTSIIFIRDHNTAGQEVSGYIDYAHRLKTCDFNQIFSGKKKLMPGHSDLCFYNWETHVSSSNPSPNFEVIYKACHGLLFMSRNSGKILDVDPWAEPVADPRRTLIHSDLYLHIIIYDHDVRTF</sequence>
<protein>
    <recommendedName>
        <fullName evidence="4">Cilia- and flagella-associated protein 299</fullName>
    </recommendedName>
</protein>
<proteinExistence type="predicted"/>
<dbReference type="GeneTree" id="ENSGT00390000016547"/>
<dbReference type="GeneID" id="101074882"/>
<name>A0A3B5KC60_TAKRU</name>
<dbReference type="OrthoDB" id="2136125at2759"/>
<dbReference type="AlphaFoldDB" id="A0A3B5KC60"/>
<evidence type="ECO:0000256" key="2">
    <source>
        <dbReference type="ARBA" id="ARBA00004123"/>
    </source>
</evidence>
<keyword evidence="6" id="KW-0539">Nucleus</keyword>
<dbReference type="RefSeq" id="XP_003974706.1">
    <property type="nucleotide sequence ID" value="XM_003974657.3"/>
</dbReference>
<reference evidence="7 8" key="1">
    <citation type="journal article" date="2011" name="Genome Biol. Evol.">
        <title>Integration of the genetic map and genome assembly of fugu facilitates insights into distinct features of genome evolution in teleosts and mammals.</title>
        <authorList>
            <person name="Kai W."/>
            <person name="Kikuchi K."/>
            <person name="Tohari S."/>
            <person name="Chew A.K."/>
            <person name="Tay A."/>
            <person name="Fujiwara A."/>
            <person name="Hosoya S."/>
            <person name="Suetake H."/>
            <person name="Naruse K."/>
            <person name="Brenner S."/>
            <person name="Suzuki Y."/>
            <person name="Venkatesh B."/>
        </authorList>
    </citation>
    <scope>NUCLEOTIDE SEQUENCE [LARGE SCALE GENOMIC DNA]</scope>
</reference>
<dbReference type="PANTHER" id="PTHR33588">
    <property type="entry name" value="CILIA- AND FLAGELLA-ASSOCIATED PROTEIN 299"/>
    <property type="match status" value="1"/>
</dbReference>
<dbReference type="InterPro" id="IPR027887">
    <property type="entry name" value="DUF4464"/>
</dbReference>
<comment type="function">
    <text evidence="1">May be involved in spermatogenesis.</text>
</comment>